<reference evidence="2" key="2">
    <citation type="submission" date="2020-12" db="EMBL/GenBank/DDBJ databases">
        <authorList>
            <person name="Kanost M."/>
        </authorList>
    </citation>
    <scope>NUCLEOTIDE SEQUENCE</scope>
</reference>
<comment type="caution">
    <text evidence="2">The sequence shown here is derived from an EMBL/GenBank/DDBJ whole genome shotgun (WGS) entry which is preliminary data.</text>
</comment>
<name>A0A922D029_MANSE</name>
<evidence type="ECO:0000313" key="2">
    <source>
        <dbReference type="EMBL" id="KAG6465004.1"/>
    </source>
</evidence>
<keyword evidence="3" id="KW-1185">Reference proteome</keyword>
<keyword evidence="1" id="KW-1133">Transmembrane helix</keyword>
<keyword evidence="1" id="KW-0812">Transmembrane</keyword>
<organism evidence="2 3">
    <name type="scientific">Manduca sexta</name>
    <name type="common">Tobacco hawkmoth</name>
    <name type="synonym">Tobacco hornworm</name>
    <dbReference type="NCBI Taxonomy" id="7130"/>
    <lineage>
        <taxon>Eukaryota</taxon>
        <taxon>Metazoa</taxon>
        <taxon>Ecdysozoa</taxon>
        <taxon>Arthropoda</taxon>
        <taxon>Hexapoda</taxon>
        <taxon>Insecta</taxon>
        <taxon>Pterygota</taxon>
        <taxon>Neoptera</taxon>
        <taxon>Endopterygota</taxon>
        <taxon>Lepidoptera</taxon>
        <taxon>Glossata</taxon>
        <taxon>Ditrysia</taxon>
        <taxon>Bombycoidea</taxon>
        <taxon>Sphingidae</taxon>
        <taxon>Sphinginae</taxon>
        <taxon>Sphingini</taxon>
        <taxon>Manduca</taxon>
    </lineage>
</organism>
<sequence length="205" mass="23957">MSCSVLRVLMWKHFTVRIRRYIHSSVELLTPLIFFVILLAFKEKIIPTPYSAVVAHQRAGVQQTEPFTLGKENVLNRIFYYPDGTLPERLMQDVGLQMRKQKLPNLDGPYKWASGYYGLHNESELNEKSVIQNRDAVLIFHNLDGTDWPTTLNYTIRMKGIFNTERIEPMDGQLVPHDNFGEFYTSFCSRLRVYPRDKTSYTMRG</sequence>
<accession>A0A922D029</accession>
<gene>
    <name evidence="2" type="ORF">O3G_MSEX014876</name>
</gene>
<dbReference type="AlphaFoldDB" id="A0A922D029"/>
<evidence type="ECO:0000256" key="1">
    <source>
        <dbReference type="SAM" id="Phobius"/>
    </source>
</evidence>
<reference evidence="2" key="1">
    <citation type="journal article" date="2016" name="Insect Biochem. Mol. Biol.">
        <title>Multifaceted biological insights from a draft genome sequence of the tobacco hornworm moth, Manduca sexta.</title>
        <authorList>
            <person name="Kanost M.R."/>
            <person name="Arrese E.L."/>
            <person name="Cao X."/>
            <person name="Chen Y.R."/>
            <person name="Chellapilla S."/>
            <person name="Goldsmith M.R."/>
            <person name="Grosse-Wilde E."/>
            <person name="Heckel D.G."/>
            <person name="Herndon N."/>
            <person name="Jiang H."/>
            <person name="Papanicolaou A."/>
            <person name="Qu J."/>
            <person name="Soulages J.L."/>
            <person name="Vogel H."/>
            <person name="Walters J."/>
            <person name="Waterhouse R.M."/>
            <person name="Ahn S.J."/>
            <person name="Almeida F.C."/>
            <person name="An C."/>
            <person name="Aqrawi P."/>
            <person name="Bretschneider A."/>
            <person name="Bryant W.B."/>
            <person name="Bucks S."/>
            <person name="Chao H."/>
            <person name="Chevignon G."/>
            <person name="Christen J.M."/>
            <person name="Clarke D.F."/>
            <person name="Dittmer N.T."/>
            <person name="Ferguson L.C.F."/>
            <person name="Garavelou S."/>
            <person name="Gordon K.H.J."/>
            <person name="Gunaratna R.T."/>
            <person name="Han Y."/>
            <person name="Hauser F."/>
            <person name="He Y."/>
            <person name="Heidel-Fischer H."/>
            <person name="Hirsh A."/>
            <person name="Hu Y."/>
            <person name="Jiang H."/>
            <person name="Kalra D."/>
            <person name="Klinner C."/>
            <person name="Konig C."/>
            <person name="Kovar C."/>
            <person name="Kroll A.R."/>
            <person name="Kuwar S.S."/>
            <person name="Lee S.L."/>
            <person name="Lehman R."/>
            <person name="Li K."/>
            <person name="Li Z."/>
            <person name="Liang H."/>
            <person name="Lovelace S."/>
            <person name="Lu Z."/>
            <person name="Mansfield J.H."/>
            <person name="McCulloch K.J."/>
            <person name="Mathew T."/>
            <person name="Morton B."/>
            <person name="Muzny D.M."/>
            <person name="Neunemann D."/>
            <person name="Ongeri F."/>
            <person name="Pauchet Y."/>
            <person name="Pu L.L."/>
            <person name="Pyrousis I."/>
            <person name="Rao X.J."/>
            <person name="Redding A."/>
            <person name="Roesel C."/>
            <person name="Sanchez-Gracia A."/>
            <person name="Schaack S."/>
            <person name="Shukla A."/>
            <person name="Tetreau G."/>
            <person name="Wang Y."/>
            <person name="Xiong G.H."/>
            <person name="Traut W."/>
            <person name="Walsh T.K."/>
            <person name="Worley K.C."/>
            <person name="Wu D."/>
            <person name="Wu W."/>
            <person name="Wu Y.Q."/>
            <person name="Zhang X."/>
            <person name="Zou Z."/>
            <person name="Zucker H."/>
            <person name="Briscoe A.D."/>
            <person name="Burmester T."/>
            <person name="Clem R.J."/>
            <person name="Feyereisen R."/>
            <person name="Grimmelikhuijzen C.J.P."/>
            <person name="Hamodrakas S.J."/>
            <person name="Hansson B.S."/>
            <person name="Huguet E."/>
            <person name="Jermiin L.S."/>
            <person name="Lan Q."/>
            <person name="Lehman H.K."/>
            <person name="Lorenzen M."/>
            <person name="Merzendorfer H."/>
            <person name="Michalopoulos I."/>
            <person name="Morton D.B."/>
            <person name="Muthukrishnan S."/>
            <person name="Oakeshott J.G."/>
            <person name="Palmer W."/>
            <person name="Park Y."/>
            <person name="Passarelli A.L."/>
            <person name="Rozas J."/>
            <person name="Schwartz L.M."/>
            <person name="Smith W."/>
            <person name="Southgate A."/>
            <person name="Vilcinskas A."/>
            <person name="Vogt R."/>
            <person name="Wang P."/>
            <person name="Werren J."/>
            <person name="Yu X.Q."/>
            <person name="Zhou J.J."/>
            <person name="Brown S.J."/>
            <person name="Scherer S.E."/>
            <person name="Richards S."/>
            <person name="Blissard G.W."/>
        </authorList>
    </citation>
    <scope>NUCLEOTIDE SEQUENCE</scope>
</reference>
<keyword evidence="1" id="KW-0472">Membrane</keyword>
<evidence type="ECO:0000313" key="3">
    <source>
        <dbReference type="Proteomes" id="UP000791440"/>
    </source>
</evidence>
<feature type="transmembrane region" description="Helical" evidence="1">
    <location>
        <begin position="21"/>
        <end position="41"/>
    </location>
</feature>
<dbReference type="EMBL" id="JH669326">
    <property type="protein sequence ID" value="KAG6465004.1"/>
    <property type="molecule type" value="Genomic_DNA"/>
</dbReference>
<proteinExistence type="predicted"/>
<dbReference type="Proteomes" id="UP000791440">
    <property type="component" value="Unassembled WGS sequence"/>
</dbReference>
<protein>
    <submittedName>
        <fullName evidence="2">Uncharacterized protein</fullName>
    </submittedName>
</protein>